<evidence type="ECO:0000313" key="1">
    <source>
        <dbReference type="EMBL" id="CAA2108958.1"/>
    </source>
</evidence>
<dbReference type="AlphaFoldDB" id="A0A679JEX1"/>
<name>A0A679JEX1_9HYPH</name>
<keyword evidence="1" id="KW-0614">Plasmid</keyword>
<proteinExistence type="predicted"/>
<reference evidence="1" key="1">
    <citation type="submission" date="2019-12" db="EMBL/GenBank/DDBJ databases">
        <authorList>
            <person name="Cremers G."/>
        </authorList>
    </citation>
    <scope>NUCLEOTIDE SEQUENCE</scope>
    <source>
        <strain evidence="1">Mbul1</strain>
        <plasmid evidence="1">2</plasmid>
    </source>
</reference>
<organism evidence="1">
    <name type="scientific">Methylobacterium bullatum</name>
    <dbReference type="NCBI Taxonomy" id="570505"/>
    <lineage>
        <taxon>Bacteria</taxon>
        <taxon>Pseudomonadati</taxon>
        <taxon>Pseudomonadota</taxon>
        <taxon>Alphaproteobacteria</taxon>
        <taxon>Hyphomicrobiales</taxon>
        <taxon>Methylobacteriaceae</taxon>
        <taxon>Methylobacterium</taxon>
    </lineage>
</organism>
<accession>A0A679JEX1</accession>
<gene>
    <name evidence="1" type="ORF">MBUL_04451</name>
</gene>
<geneLocation type="plasmid" evidence="1">
    <name>2</name>
</geneLocation>
<protein>
    <submittedName>
        <fullName evidence="1">Uncharacterized protein</fullName>
    </submittedName>
</protein>
<dbReference type="EMBL" id="LR743505">
    <property type="protein sequence ID" value="CAA2108958.1"/>
    <property type="molecule type" value="Genomic_DNA"/>
</dbReference>
<sequence length="170" mass="19167">MKILDHALIYRCDSGMWNAARWHAGYKRWLPVIHLQGVHKPLACGIIREEPLCNYSIINDLLNIEDETLSTIDNFARYPDVDVTCPSPSEGTGMWRTVNWTRGVGRVMGLGPTQLKHVSFFAENFVEMKNTNLSRMESAQATRTRHAGLLRWELDALTVADTLAARAKAA</sequence>